<dbReference type="EMBL" id="SKBN01000266">
    <property type="protein sequence ID" value="TGJ79721.1"/>
    <property type="molecule type" value="Genomic_DNA"/>
</dbReference>
<dbReference type="OrthoDB" id="4764840at2759"/>
<gene>
    <name evidence="1" type="ORF">E0Z10_g9038</name>
</gene>
<comment type="caution">
    <text evidence="1">The sequence shown here is derived from an EMBL/GenBank/DDBJ whole genome shotgun (WGS) entry which is preliminary data.</text>
</comment>
<accession>A0A4Z0YK32</accession>
<keyword evidence="2" id="KW-1185">Reference proteome</keyword>
<evidence type="ECO:0008006" key="3">
    <source>
        <dbReference type="Google" id="ProtNLM"/>
    </source>
</evidence>
<evidence type="ECO:0000313" key="2">
    <source>
        <dbReference type="Proteomes" id="UP000297716"/>
    </source>
</evidence>
<name>A0A4Z0YK32_9PEZI</name>
<protein>
    <recommendedName>
        <fullName evidence="3">F-box domain-containing protein</fullName>
    </recommendedName>
</protein>
<dbReference type="AlphaFoldDB" id="A0A4Z0YK32"/>
<organism evidence="1 2">
    <name type="scientific">Xylaria hypoxylon</name>
    <dbReference type="NCBI Taxonomy" id="37992"/>
    <lineage>
        <taxon>Eukaryota</taxon>
        <taxon>Fungi</taxon>
        <taxon>Dikarya</taxon>
        <taxon>Ascomycota</taxon>
        <taxon>Pezizomycotina</taxon>
        <taxon>Sordariomycetes</taxon>
        <taxon>Xylariomycetidae</taxon>
        <taxon>Xylariales</taxon>
        <taxon>Xylariaceae</taxon>
        <taxon>Xylaria</taxon>
    </lineage>
</organism>
<proteinExistence type="predicted"/>
<sequence length="355" mass="41209">MASTLAGLPMELMQEIITTSHSLEDIFNMSKTCKTMHTIFKAAEGLIIYTILSQKLDPSRLALAAAHHAAVKAPWKYDVDPGIPLPEDQTQYLILVKAFCSRYLSKQGTELLLPATSFTLPMGFYIEHFDTAIRNMSHSLTSDRIIPTPRLGVACLTAPPTPVELTMVSKAFYILDMVLHLFPRSLVTLDEHHGSDPLKHDKPFDKFWSLWKGIIGLDAIICDRYFSPKDEEILALLQDLRFIREFRHQIHQDQHRWFQRQEDPDFPLHLDPFYDMVIKFEVLQRYNVEQSYGTVLVWLFRCLRVITSFDWAWIFWDSTRLNILFQGRLPSLDDMHEIENHTINMDPNTLALNEF</sequence>
<reference evidence="1 2" key="1">
    <citation type="submission" date="2019-03" db="EMBL/GenBank/DDBJ databases">
        <title>Draft genome sequence of Xylaria hypoxylon DSM 108379, a ubiquitous saprotrophic-parasitic fungi on hardwood.</title>
        <authorList>
            <person name="Buettner E."/>
            <person name="Leonhardt S."/>
            <person name="Gebauer A.M."/>
            <person name="Liers C."/>
            <person name="Hofrichter M."/>
            <person name="Kellner H."/>
        </authorList>
    </citation>
    <scope>NUCLEOTIDE SEQUENCE [LARGE SCALE GENOMIC DNA]</scope>
    <source>
        <strain evidence="1 2">DSM 108379</strain>
    </source>
</reference>
<evidence type="ECO:0000313" key="1">
    <source>
        <dbReference type="EMBL" id="TGJ79721.1"/>
    </source>
</evidence>
<dbReference type="Proteomes" id="UP000297716">
    <property type="component" value="Unassembled WGS sequence"/>
</dbReference>